<dbReference type="Proteomes" id="UP000033423">
    <property type="component" value="Unassembled WGS sequence"/>
</dbReference>
<dbReference type="EMBL" id="LACI01000050">
    <property type="protein sequence ID" value="KJU87697.1"/>
    <property type="molecule type" value="Genomic_DNA"/>
</dbReference>
<comment type="caution">
    <text evidence="1">The sequence shown here is derived from an EMBL/GenBank/DDBJ whole genome shotgun (WGS) entry which is preliminary data.</text>
</comment>
<gene>
    <name evidence="1" type="ORF">MBAV_000107</name>
</gene>
<protein>
    <submittedName>
        <fullName evidence="1">Uncharacterized protein</fullName>
    </submittedName>
</protein>
<evidence type="ECO:0000313" key="2">
    <source>
        <dbReference type="Proteomes" id="UP000033423"/>
    </source>
</evidence>
<organism evidence="1 2">
    <name type="scientific">Candidatus Magnetobacterium bavaricum</name>
    <dbReference type="NCBI Taxonomy" id="29290"/>
    <lineage>
        <taxon>Bacteria</taxon>
        <taxon>Pseudomonadati</taxon>
        <taxon>Nitrospirota</taxon>
        <taxon>Thermodesulfovibrionia</taxon>
        <taxon>Thermodesulfovibrionales</taxon>
        <taxon>Candidatus Magnetobacteriaceae</taxon>
        <taxon>Candidatus Magnetobacterium</taxon>
    </lineage>
</organism>
<name>A0A0F3H0R6_9BACT</name>
<accession>A0A0F3H0R6</accession>
<keyword evidence="2" id="KW-1185">Reference proteome</keyword>
<proteinExistence type="predicted"/>
<dbReference type="AlphaFoldDB" id="A0A0F3H0R6"/>
<reference evidence="1 2" key="1">
    <citation type="submission" date="2015-02" db="EMBL/GenBank/DDBJ databases">
        <title>Single-cell genomics of uncultivated deep-branching MTB reveals a conserved set of magnetosome genes.</title>
        <authorList>
            <person name="Kolinko S."/>
            <person name="Richter M."/>
            <person name="Glockner F.O."/>
            <person name="Brachmann A."/>
            <person name="Schuler D."/>
        </authorList>
    </citation>
    <scope>NUCLEOTIDE SEQUENCE [LARGE SCALE GENOMIC DNA]</scope>
    <source>
        <strain evidence="1">TM-1</strain>
    </source>
</reference>
<sequence>MKTYEYYADILPDGHLSLPDAIRDRLNQSSKVRVVILLNEETDTWQEITSTEFLKGYSEQDALYDFI</sequence>
<evidence type="ECO:0000313" key="1">
    <source>
        <dbReference type="EMBL" id="KJU87697.1"/>
    </source>
</evidence>